<dbReference type="SMART" id="SM00530">
    <property type="entry name" value="HTH_XRE"/>
    <property type="match status" value="1"/>
</dbReference>
<accession>A0A0V8A0Y1</accession>
<organism evidence="2 3">
    <name type="scientific">Mastigocoleus testarum BC008</name>
    <dbReference type="NCBI Taxonomy" id="371196"/>
    <lineage>
        <taxon>Bacteria</taxon>
        <taxon>Bacillati</taxon>
        <taxon>Cyanobacteriota</taxon>
        <taxon>Cyanophyceae</taxon>
        <taxon>Nostocales</taxon>
        <taxon>Hapalosiphonaceae</taxon>
        <taxon>Mastigocoleus</taxon>
    </lineage>
</organism>
<dbReference type="Gene3D" id="1.10.260.40">
    <property type="entry name" value="lambda repressor-like DNA-binding domains"/>
    <property type="match status" value="1"/>
</dbReference>
<feature type="domain" description="HTH cro/C1-type" evidence="1">
    <location>
        <begin position="10"/>
        <end position="64"/>
    </location>
</feature>
<evidence type="ECO:0000259" key="1">
    <source>
        <dbReference type="PROSITE" id="PS50943"/>
    </source>
</evidence>
<keyword evidence="3" id="KW-1185">Reference proteome</keyword>
<comment type="caution">
    <text evidence="2">The sequence shown here is derived from an EMBL/GenBank/DDBJ whole genome shotgun (WGS) entry which is preliminary data.</text>
</comment>
<dbReference type="CDD" id="cd00093">
    <property type="entry name" value="HTH_XRE"/>
    <property type="match status" value="1"/>
</dbReference>
<dbReference type="InterPro" id="IPR001387">
    <property type="entry name" value="Cro/C1-type_HTH"/>
</dbReference>
<dbReference type="Pfam" id="PF01381">
    <property type="entry name" value="HTH_3"/>
    <property type="match status" value="1"/>
</dbReference>
<dbReference type="Proteomes" id="UP000053372">
    <property type="component" value="Unassembled WGS sequence"/>
</dbReference>
<dbReference type="InterPro" id="IPR010982">
    <property type="entry name" value="Lambda_DNA-bd_dom_sf"/>
</dbReference>
<dbReference type="AlphaFoldDB" id="A0A0V8A0Y1"/>
<dbReference type="PROSITE" id="PS50943">
    <property type="entry name" value="HTH_CROC1"/>
    <property type="match status" value="1"/>
</dbReference>
<dbReference type="SUPFAM" id="SSF47413">
    <property type="entry name" value="lambda repressor-like DNA-binding domains"/>
    <property type="match status" value="1"/>
</dbReference>
<protein>
    <recommendedName>
        <fullName evidence="1">HTH cro/C1-type domain-containing protein</fullName>
    </recommendedName>
</protein>
<name>A0A0V8A0Y1_9CYAN</name>
<gene>
    <name evidence="2" type="ORF">BC008_45015</name>
</gene>
<sequence length="215" mass="25861">MSFYSFPQNLKIARKQNSYSQEQLAFESNLATRTIQLYEKGCRYPSIKNLIKLSQTLGVRACQLYPELANINIYEIIREKYEREVQAVKMFIENKNLKDLEKFEQMFKIFKKFDTIDDYVDCELHIHQFLLKYTSISNKIIAKRLMYQSYQELYLNIVFNNSIIQKFGCIYFDVHCKLFQAILDRKESIIFSQYRNHLETEENILSEYLRLVNDN</sequence>
<reference evidence="2 3" key="1">
    <citation type="journal article" date="2015" name="Genome Announc.">
        <title>Draft Genome of the Euendolithic (true boring) Cyanobacterium Mastigocoleus testarum strain BC008.</title>
        <authorList>
            <person name="Guida B.S."/>
            <person name="Garcia-Pichel F."/>
        </authorList>
    </citation>
    <scope>NUCLEOTIDE SEQUENCE [LARGE SCALE GENOMIC DNA]</scope>
    <source>
        <strain evidence="2 3">BC008</strain>
    </source>
</reference>
<evidence type="ECO:0000313" key="2">
    <source>
        <dbReference type="EMBL" id="KST70363.1"/>
    </source>
</evidence>
<dbReference type="EMBL" id="LMTZ01000001">
    <property type="protein sequence ID" value="KST70363.1"/>
    <property type="molecule type" value="Genomic_DNA"/>
</dbReference>
<dbReference type="RefSeq" id="WP_036264160.1">
    <property type="nucleotide sequence ID" value="NZ_LMTZ01000001.1"/>
</dbReference>
<dbReference type="OrthoDB" id="1357763at2"/>
<proteinExistence type="predicted"/>
<evidence type="ECO:0000313" key="3">
    <source>
        <dbReference type="Proteomes" id="UP000053372"/>
    </source>
</evidence>
<dbReference type="GO" id="GO:0003677">
    <property type="term" value="F:DNA binding"/>
    <property type="evidence" value="ECO:0007669"/>
    <property type="project" value="InterPro"/>
</dbReference>